<dbReference type="Gramene" id="PRQ54894">
    <property type="protein sequence ID" value="PRQ54894"/>
    <property type="gene ID" value="RchiOBHm_Chr1g0318681"/>
</dbReference>
<comment type="caution">
    <text evidence="1">The sequence shown here is derived from an EMBL/GenBank/DDBJ whole genome shotgun (WGS) entry which is preliminary data.</text>
</comment>
<protein>
    <submittedName>
        <fullName evidence="1">Uncharacterized protein</fullName>
    </submittedName>
</protein>
<name>A0A2P6S8B2_ROSCH</name>
<dbReference type="Proteomes" id="UP000238479">
    <property type="component" value="Chromosome 1"/>
</dbReference>
<dbReference type="AlphaFoldDB" id="A0A2P6S8B2"/>
<reference evidence="1 2" key="1">
    <citation type="journal article" date="2018" name="Nat. Genet.">
        <title>The Rosa genome provides new insights in the design of modern roses.</title>
        <authorList>
            <person name="Bendahmane M."/>
        </authorList>
    </citation>
    <scope>NUCLEOTIDE SEQUENCE [LARGE SCALE GENOMIC DNA]</scope>
    <source>
        <strain evidence="2">cv. Old Blush</strain>
    </source>
</reference>
<evidence type="ECO:0000313" key="1">
    <source>
        <dbReference type="EMBL" id="PRQ54894.1"/>
    </source>
</evidence>
<accession>A0A2P6S8B2</accession>
<evidence type="ECO:0000313" key="2">
    <source>
        <dbReference type="Proteomes" id="UP000238479"/>
    </source>
</evidence>
<dbReference type="EMBL" id="PDCK01000039">
    <property type="protein sequence ID" value="PRQ54894.1"/>
    <property type="molecule type" value="Genomic_DNA"/>
</dbReference>
<proteinExistence type="predicted"/>
<organism evidence="1 2">
    <name type="scientific">Rosa chinensis</name>
    <name type="common">China rose</name>
    <dbReference type="NCBI Taxonomy" id="74649"/>
    <lineage>
        <taxon>Eukaryota</taxon>
        <taxon>Viridiplantae</taxon>
        <taxon>Streptophyta</taxon>
        <taxon>Embryophyta</taxon>
        <taxon>Tracheophyta</taxon>
        <taxon>Spermatophyta</taxon>
        <taxon>Magnoliopsida</taxon>
        <taxon>eudicotyledons</taxon>
        <taxon>Gunneridae</taxon>
        <taxon>Pentapetalae</taxon>
        <taxon>rosids</taxon>
        <taxon>fabids</taxon>
        <taxon>Rosales</taxon>
        <taxon>Rosaceae</taxon>
        <taxon>Rosoideae</taxon>
        <taxon>Rosoideae incertae sedis</taxon>
        <taxon>Rosa</taxon>
    </lineage>
</organism>
<keyword evidence="2" id="KW-1185">Reference proteome</keyword>
<sequence>MAFSRIRKRRVAAKSWPEITSRLEGMHINLILMPLKKELIREYYEQKFGQEVQLLFFILQSTSNMNQIICLVESSWPRNVEIRIATWWVKMWGYSARACCQAFYA</sequence>
<gene>
    <name evidence="1" type="ORF">RchiOBHm_Chr1g0318681</name>
</gene>